<feature type="transmembrane region" description="Helical" evidence="1">
    <location>
        <begin position="165"/>
        <end position="187"/>
    </location>
</feature>
<dbReference type="InterPro" id="IPR046536">
    <property type="entry name" value="DUF6601"/>
</dbReference>
<reference evidence="2" key="2">
    <citation type="submission" date="2023-05" db="EMBL/GenBank/DDBJ databases">
        <authorList>
            <consortium name="Lawrence Berkeley National Laboratory"/>
            <person name="Steindorff A."/>
            <person name="Hensen N."/>
            <person name="Bonometti L."/>
            <person name="Westerberg I."/>
            <person name="Brannstrom I.O."/>
            <person name="Guillou S."/>
            <person name="Cros-Aarteil S."/>
            <person name="Calhoun S."/>
            <person name="Haridas S."/>
            <person name="Kuo A."/>
            <person name="Mondo S."/>
            <person name="Pangilinan J."/>
            <person name="Riley R."/>
            <person name="Labutti K."/>
            <person name="Andreopoulos B."/>
            <person name="Lipzen A."/>
            <person name="Chen C."/>
            <person name="Yanf M."/>
            <person name="Daum C."/>
            <person name="Ng V."/>
            <person name="Clum A."/>
            <person name="Ohm R."/>
            <person name="Martin F."/>
            <person name="Silar P."/>
            <person name="Natvig D."/>
            <person name="Lalanne C."/>
            <person name="Gautier V."/>
            <person name="Ament-Velasquez S.L."/>
            <person name="Kruys A."/>
            <person name="Hutchinson M.I."/>
            <person name="Powell A.J."/>
            <person name="Barry K."/>
            <person name="Miller A.N."/>
            <person name="Grigoriev I.V."/>
            <person name="Debuchy R."/>
            <person name="Gladieux P."/>
            <person name="Thoren M.H."/>
            <person name="Johannesson H."/>
        </authorList>
    </citation>
    <scope>NUCLEOTIDE SEQUENCE</scope>
    <source>
        <strain evidence="2">CBS 315.58</strain>
    </source>
</reference>
<keyword evidence="1" id="KW-1133">Transmembrane helix</keyword>
<dbReference type="AlphaFoldDB" id="A0AAN6XBS3"/>
<keyword evidence="1" id="KW-0812">Transmembrane</keyword>
<name>A0AAN6XBS3_9PEZI</name>
<sequence length="250" mass="28423">MCSGRCLETEVLGKKEKAKPATDILPATYYYYKDAGRRAVGNPAEDIPDNKGKLFIKPVLRFLLDPAFCRTNLQYLDTCAYYSPPVDTYRGISRRVALGFLYTYAYFISEFLRIYKREPNIVHPRFLRAELRLSRINIIYRLTNLPLFNPYLRGRHNYGSLFRDNLTWITTATVFIALVLTAMQVGLATERLQGNAAFQQASYGFTIFAILGPLCAFGLVVLDALFHLVKDLPSLLRGQRNRAAPDCITA</sequence>
<proteinExistence type="predicted"/>
<keyword evidence="1" id="KW-0472">Membrane</keyword>
<accession>A0AAN6XBS3</accession>
<protein>
    <submittedName>
        <fullName evidence="2">Uncharacterized protein</fullName>
    </submittedName>
</protein>
<dbReference type="Pfam" id="PF20246">
    <property type="entry name" value="DUF6601"/>
    <property type="match status" value="1"/>
</dbReference>
<dbReference type="PANTHER" id="PTHR34414:SF1">
    <property type="entry name" value="SUBTILISIN-LIKE SERINE PROTEASE"/>
    <property type="match status" value="1"/>
</dbReference>
<evidence type="ECO:0000256" key="1">
    <source>
        <dbReference type="SAM" id="Phobius"/>
    </source>
</evidence>
<dbReference type="Proteomes" id="UP001303160">
    <property type="component" value="Unassembled WGS sequence"/>
</dbReference>
<organism evidence="2 3">
    <name type="scientific">Triangularia verruculosa</name>
    <dbReference type="NCBI Taxonomy" id="2587418"/>
    <lineage>
        <taxon>Eukaryota</taxon>
        <taxon>Fungi</taxon>
        <taxon>Dikarya</taxon>
        <taxon>Ascomycota</taxon>
        <taxon>Pezizomycotina</taxon>
        <taxon>Sordariomycetes</taxon>
        <taxon>Sordariomycetidae</taxon>
        <taxon>Sordariales</taxon>
        <taxon>Podosporaceae</taxon>
        <taxon>Triangularia</taxon>
    </lineage>
</organism>
<comment type="caution">
    <text evidence="2">The sequence shown here is derived from an EMBL/GenBank/DDBJ whole genome shotgun (WGS) entry which is preliminary data.</text>
</comment>
<dbReference type="PANTHER" id="PTHR34414">
    <property type="entry name" value="HET DOMAIN-CONTAINING PROTEIN-RELATED"/>
    <property type="match status" value="1"/>
</dbReference>
<keyword evidence="3" id="KW-1185">Reference proteome</keyword>
<evidence type="ECO:0000313" key="2">
    <source>
        <dbReference type="EMBL" id="KAK4196475.1"/>
    </source>
</evidence>
<gene>
    <name evidence="2" type="ORF">QBC40DRAFT_313624</name>
</gene>
<dbReference type="EMBL" id="MU863984">
    <property type="protein sequence ID" value="KAK4196475.1"/>
    <property type="molecule type" value="Genomic_DNA"/>
</dbReference>
<evidence type="ECO:0000313" key="3">
    <source>
        <dbReference type="Proteomes" id="UP001303160"/>
    </source>
</evidence>
<feature type="transmembrane region" description="Helical" evidence="1">
    <location>
        <begin position="207"/>
        <end position="229"/>
    </location>
</feature>
<reference evidence="2" key="1">
    <citation type="journal article" date="2023" name="Mol. Phylogenet. Evol.">
        <title>Genome-scale phylogeny and comparative genomics of the fungal order Sordariales.</title>
        <authorList>
            <person name="Hensen N."/>
            <person name="Bonometti L."/>
            <person name="Westerberg I."/>
            <person name="Brannstrom I.O."/>
            <person name="Guillou S."/>
            <person name="Cros-Aarteil S."/>
            <person name="Calhoun S."/>
            <person name="Haridas S."/>
            <person name="Kuo A."/>
            <person name="Mondo S."/>
            <person name="Pangilinan J."/>
            <person name="Riley R."/>
            <person name="LaButti K."/>
            <person name="Andreopoulos B."/>
            <person name="Lipzen A."/>
            <person name="Chen C."/>
            <person name="Yan M."/>
            <person name="Daum C."/>
            <person name="Ng V."/>
            <person name="Clum A."/>
            <person name="Steindorff A."/>
            <person name="Ohm R.A."/>
            <person name="Martin F."/>
            <person name="Silar P."/>
            <person name="Natvig D.O."/>
            <person name="Lalanne C."/>
            <person name="Gautier V."/>
            <person name="Ament-Velasquez S.L."/>
            <person name="Kruys A."/>
            <person name="Hutchinson M.I."/>
            <person name="Powell A.J."/>
            <person name="Barry K."/>
            <person name="Miller A.N."/>
            <person name="Grigoriev I.V."/>
            <person name="Debuchy R."/>
            <person name="Gladieux P."/>
            <person name="Hiltunen Thoren M."/>
            <person name="Johannesson H."/>
        </authorList>
    </citation>
    <scope>NUCLEOTIDE SEQUENCE</scope>
    <source>
        <strain evidence="2">CBS 315.58</strain>
    </source>
</reference>